<dbReference type="InterPro" id="IPR017926">
    <property type="entry name" value="GATASE"/>
</dbReference>
<gene>
    <name evidence="3" type="ORF">KHB02_004340</name>
    <name evidence="2" type="ORF">KHB02_00810</name>
</gene>
<dbReference type="PANTHER" id="PTHR42695:SF5">
    <property type="entry name" value="GLUTAMINE AMIDOTRANSFERASE YLR126C-RELATED"/>
    <property type="match status" value="1"/>
</dbReference>
<dbReference type="InterPro" id="IPR044992">
    <property type="entry name" value="ChyE-like"/>
</dbReference>
<dbReference type="InterPro" id="IPR029062">
    <property type="entry name" value="Class_I_gatase-like"/>
</dbReference>
<protein>
    <submittedName>
        <fullName evidence="2">Type 1 glutamine amidotransferase</fullName>
    </submittedName>
</protein>
<proteinExistence type="predicted"/>
<dbReference type="Gene3D" id="3.40.50.880">
    <property type="match status" value="1"/>
</dbReference>
<accession>A0A942Y5R3</accession>
<dbReference type="FunFam" id="3.40.50.880:FF:000033">
    <property type="entry name" value="Glutamine amidotransferase class-I"/>
    <property type="match status" value="1"/>
</dbReference>
<organism evidence="2">
    <name type="scientific">Neobacillus citreus</name>
    <dbReference type="NCBI Taxonomy" id="2833578"/>
    <lineage>
        <taxon>Bacteria</taxon>
        <taxon>Bacillati</taxon>
        <taxon>Bacillota</taxon>
        <taxon>Bacilli</taxon>
        <taxon>Bacillales</taxon>
        <taxon>Bacillaceae</taxon>
        <taxon>Neobacillus</taxon>
    </lineage>
</organism>
<dbReference type="PROSITE" id="PS51273">
    <property type="entry name" value="GATASE_TYPE_1"/>
    <property type="match status" value="1"/>
</dbReference>
<dbReference type="PANTHER" id="PTHR42695">
    <property type="entry name" value="GLUTAMINE AMIDOTRANSFERASE YLR126C-RELATED"/>
    <property type="match status" value="1"/>
</dbReference>
<comment type="caution">
    <text evidence="2">The sequence shown here is derived from an EMBL/GenBank/DDBJ whole genome shotgun (WGS) entry which is preliminary data.</text>
</comment>
<sequence length="233" mass="26406">MRIHYLQNDPLATLGLIEDWALERNHSISCTTVYENEAFPSMNDFDMLVILGGRMGAYEEELYPWLVDEKNYIKEAIDQDKWVLGICLGAQLLADVLGGNVYPHTHQEIGWHLIEVTPEAGEIPHFNGVPSTFHAFQYHGDTFDLPKGVKNLAQSEGCKNQAFAFGERVVGLQFHPEFSEEIIEFLQGTFGDQITPNRYIQEPAAWLKQEESIDGARTVLFTLLNNMEAGFLK</sequence>
<dbReference type="SUPFAM" id="SSF52317">
    <property type="entry name" value="Class I glutamine amidotransferase-like"/>
    <property type="match status" value="1"/>
</dbReference>
<evidence type="ECO:0000313" key="2">
    <source>
        <dbReference type="EMBL" id="MBS4179917.1"/>
    </source>
</evidence>
<evidence type="ECO:0000259" key="1">
    <source>
        <dbReference type="Pfam" id="PF00117"/>
    </source>
</evidence>
<dbReference type="CDD" id="cd01741">
    <property type="entry name" value="GATase1_1"/>
    <property type="match status" value="1"/>
</dbReference>
<dbReference type="Proteomes" id="UP000677265">
    <property type="component" value="Unassembled WGS sequence"/>
</dbReference>
<dbReference type="EMBL" id="JAGYPE020000004">
    <property type="protein sequence ID" value="MCH6264753.1"/>
    <property type="molecule type" value="Genomic_DNA"/>
</dbReference>
<dbReference type="Pfam" id="PF00117">
    <property type="entry name" value="GATase"/>
    <property type="match status" value="1"/>
</dbReference>
<keyword evidence="4" id="KW-1185">Reference proteome</keyword>
<evidence type="ECO:0000313" key="4">
    <source>
        <dbReference type="Proteomes" id="UP000677265"/>
    </source>
</evidence>
<dbReference type="RefSeq" id="WP_213139957.1">
    <property type="nucleotide sequence ID" value="NZ_JAGYPE020000004.1"/>
</dbReference>
<dbReference type="EMBL" id="JAGYPE010000001">
    <property type="protein sequence ID" value="MBS4179917.1"/>
    <property type="molecule type" value="Genomic_DNA"/>
</dbReference>
<dbReference type="GO" id="GO:0005829">
    <property type="term" value="C:cytosol"/>
    <property type="evidence" value="ECO:0007669"/>
    <property type="project" value="TreeGrafter"/>
</dbReference>
<feature type="domain" description="Glutamine amidotransferase" evidence="1">
    <location>
        <begin position="38"/>
        <end position="179"/>
    </location>
</feature>
<dbReference type="AlphaFoldDB" id="A0A942Y5R3"/>
<name>A0A942Y5R3_9BACI</name>
<keyword evidence="2" id="KW-0315">Glutamine amidotransferase</keyword>
<reference evidence="2" key="1">
    <citation type="submission" date="2021-05" db="EMBL/GenBank/DDBJ databases">
        <title>Novel Bacillus species.</title>
        <authorList>
            <person name="Liu G."/>
        </authorList>
    </citation>
    <scope>NUCLEOTIDE SEQUENCE</scope>
    <source>
        <strain evidence="2 4">FJAT-50051</strain>
    </source>
</reference>
<evidence type="ECO:0000313" key="3">
    <source>
        <dbReference type="EMBL" id="MCH6264753.1"/>
    </source>
</evidence>